<dbReference type="PANTHER" id="PTHR43065">
    <property type="entry name" value="SENSOR HISTIDINE KINASE"/>
    <property type="match status" value="1"/>
</dbReference>
<dbReference type="Pfam" id="PF02518">
    <property type="entry name" value="HATPase_c"/>
    <property type="match status" value="1"/>
</dbReference>
<evidence type="ECO:0000256" key="6">
    <source>
        <dbReference type="ARBA" id="ARBA00023012"/>
    </source>
</evidence>
<evidence type="ECO:0000256" key="3">
    <source>
        <dbReference type="ARBA" id="ARBA00022741"/>
    </source>
</evidence>
<gene>
    <name evidence="8" type="ORF">Q4528_15425</name>
</gene>
<evidence type="ECO:0000256" key="5">
    <source>
        <dbReference type="ARBA" id="ARBA00022840"/>
    </source>
</evidence>
<accession>A0AAW7YWR7</accession>
<dbReference type="Proteomes" id="UP001170310">
    <property type="component" value="Unassembled WGS sequence"/>
</dbReference>
<dbReference type="GO" id="GO:0016301">
    <property type="term" value="F:kinase activity"/>
    <property type="evidence" value="ECO:0007669"/>
    <property type="project" value="UniProtKB-KW"/>
</dbReference>
<dbReference type="InterPro" id="IPR005467">
    <property type="entry name" value="His_kinase_dom"/>
</dbReference>
<keyword evidence="4 8" id="KW-0418">Kinase</keyword>
<feature type="domain" description="Histidine kinase" evidence="7">
    <location>
        <begin position="1"/>
        <end position="70"/>
    </location>
</feature>
<dbReference type="InterPro" id="IPR003594">
    <property type="entry name" value="HATPase_dom"/>
</dbReference>
<evidence type="ECO:0000256" key="2">
    <source>
        <dbReference type="ARBA" id="ARBA00022679"/>
    </source>
</evidence>
<name>A0AAW7YWR7_9STAP</name>
<dbReference type="RefSeq" id="WP_368506742.1">
    <property type="nucleotide sequence ID" value="NZ_JAUOQO010000776.1"/>
</dbReference>
<organism evidence="8 9">
    <name type="scientific">Staphylococcus pasteuri_A</name>
    <dbReference type="NCBI Taxonomy" id="3062664"/>
    <lineage>
        <taxon>Bacteria</taxon>
        <taxon>Bacillati</taxon>
        <taxon>Bacillota</taxon>
        <taxon>Bacilli</taxon>
        <taxon>Bacillales</taxon>
        <taxon>Staphylococcaceae</taxon>
        <taxon>Staphylococcus</taxon>
    </lineage>
</organism>
<comment type="caution">
    <text evidence="8">The sequence shown here is derived from an EMBL/GenBank/DDBJ whole genome shotgun (WGS) entry which is preliminary data.</text>
</comment>
<keyword evidence="9" id="KW-1185">Reference proteome</keyword>
<evidence type="ECO:0000256" key="1">
    <source>
        <dbReference type="ARBA" id="ARBA00022553"/>
    </source>
</evidence>
<evidence type="ECO:0000259" key="7">
    <source>
        <dbReference type="PROSITE" id="PS50109"/>
    </source>
</evidence>
<evidence type="ECO:0000313" key="8">
    <source>
        <dbReference type="EMBL" id="MDO6575503.1"/>
    </source>
</evidence>
<reference evidence="8" key="1">
    <citation type="submission" date="2023-07" db="EMBL/GenBank/DDBJ databases">
        <title>Genome content predicts the carbon catabolic preferences of heterotrophic bacteria.</title>
        <authorList>
            <person name="Gralka M."/>
        </authorList>
    </citation>
    <scope>NUCLEOTIDE SEQUENCE</scope>
    <source>
        <strain evidence="8">E2R20</strain>
    </source>
</reference>
<dbReference type="InterPro" id="IPR036890">
    <property type="entry name" value="HATPase_C_sf"/>
</dbReference>
<keyword evidence="3" id="KW-0547">Nucleotide-binding</keyword>
<keyword evidence="6" id="KW-0902">Two-component regulatory system</keyword>
<dbReference type="EMBL" id="JAUOQO010000776">
    <property type="protein sequence ID" value="MDO6575503.1"/>
    <property type="molecule type" value="Genomic_DNA"/>
</dbReference>
<evidence type="ECO:0000313" key="9">
    <source>
        <dbReference type="Proteomes" id="UP001170310"/>
    </source>
</evidence>
<dbReference type="AlphaFoldDB" id="A0AAW7YWR7"/>
<evidence type="ECO:0000256" key="4">
    <source>
        <dbReference type="ARBA" id="ARBA00022777"/>
    </source>
</evidence>
<dbReference type="PROSITE" id="PS50109">
    <property type="entry name" value="HIS_KIN"/>
    <property type="match status" value="1"/>
</dbReference>
<dbReference type="PANTHER" id="PTHR43065:SF10">
    <property type="entry name" value="PEROXIDE STRESS-ACTIVATED HISTIDINE KINASE MAK3"/>
    <property type="match status" value="1"/>
</dbReference>
<dbReference type="SUPFAM" id="SSF55874">
    <property type="entry name" value="ATPase domain of HSP90 chaperone/DNA topoisomerase II/histidine kinase"/>
    <property type="match status" value="1"/>
</dbReference>
<keyword evidence="1" id="KW-0597">Phosphoprotein</keyword>
<sequence>MQQEAENKQITIYTNFPEEQVQIMGEDVRLKQVFLNLVKNAMEAMPDGGEIRLKLVNDGDWTTIHIMDRG</sequence>
<dbReference type="GO" id="GO:0005524">
    <property type="term" value="F:ATP binding"/>
    <property type="evidence" value="ECO:0007669"/>
    <property type="project" value="UniProtKB-KW"/>
</dbReference>
<keyword evidence="2" id="KW-0808">Transferase</keyword>
<dbReference type="GO" id="GO:0000160">
    <property type="term" value="P:phosphorelay signal transduction system"/>
    <property type="evidence" value="ECO:0007669"/>
    <property type="project" value="UniProtKB-KW"/>
</dbReference>
<feature type="non-terminal residue" evidence="8">
    <location>
        <position position="70"/>
    </location>
</feature>
<proteinExistence type="predicted"/>
<protein>
    <submittedName>
        <fullName evidence="8">PAS domain-containing sensor histidine kinase</fullName>
    </submittedName>
</protein>
<dbReference type="Gene3D" id="3.30.565.10">
    <property type="entry name" value="Histidine kinase-like ATPase, C-terminal domain"/>
    <property type="match status" value="1"/>
</dbReference>
<keyword evidence="5" id="KW-0067">ATP-binding</keyword>